<dbReference type="AlphaFoldDB" id="A0A1S7LIZ8"/>
<dbReference type="InterPro" id="IPR016063">
    <property type="entry name" value="TM1410_Glycdase"/>
</dbReference>
<proteinExistence type="predicted"/>
<dbReference type="InterPro" id="IPR004352">
    <property type="entry name" value="GH114_TIM-barrel"/>
</dbReference>
<sequence length="330" mass="37598">MKNWLSMLFGVLGVGVMGTGHSAVQGPFLYQLQNADPAAIAASGFKVVVMDPTRHGDEASRYSRSEIVNLVQKGISPIAYFSIGEAEDYRGYWQKNWVSKAGSNLFTPQAPGWLGLTNPDWAGNYKVRYWESDWRYTVLEPELKKIIAQGFKGVYLDIVDAFEYWGDPNSYGHADDKEKRQLNDPLDRKESAKSMIDLIRWIADVGRELGGPDFMVVPQNAEYILAYDHRGVYMDAIAGIGVEDVWYDEEQKRSAQELGWRMPHLRQLVGAGKFVLSVDYVDNGDYDDPANRQRIHDYLEQCRREGFLGYVSPTDRELDEIHTIEKIQPR</sequence>
<dbReference type="InterPro" id="IPR017853">
    <property type="entry name" value="GH"/>
</dbReference>
<dbReference type="NCBIfam" id="TIGR01370">
    <property type="entry name" value="MJ1477/TM1410 family putative glycoside hydrolase"/>
    <property type="match status" value="1"/>
</dbReference>
<gene>
    <name evidence="2" type="ORF">MAGMO_1578</name>
</gene>
<dbReference type="SUPFAM" id="SSF51445">
    <property type="entry name" value="(Trans)glycosidases"/>
    <property type="match status" value="1"/>
</dbReference>
<dbReference type="PANTHER" id="PTHR35882:SF1">
    <property type="match status" value="1"/>
</dbReference>
<dbReference type="Gene3D" id="3.20.20.70">
    <property type="entry name" value="Aldolase class I"/>
    <property type="match status" value="1"/>
</dbReference>
<protein>
    <recommendedName>
        <fullName evidence="1">Glycoside-hydrolase family GH114 TIM-barrel domain-containing protein</fullName>
    </recommendedName>
</protein>
<dbReference type="PRINTS" id="PR01545">
    <property type="entry name" value="THEMAYE10DUF"/>
</dbReference>
<name>A0A1S7LIZ8_MAGMO</name>
<evidence type="ECO:0000259" key="1">
    <source>
        <dbReference type="Pfam" id="PF03537"/>
    </source>
</evidence>
<dbReference type="Pfam" id="PF03537">
    <property type="entry name" value="Glyco_hydro_114"/>
    <property type="match status" value="1"/>
</dbReference>
<organism evidence="2">
    <name type="scientific">Magnetococcus massalia (strain MO-1)</name>
    <dbReference type="NCBI Taxonomy" id="451514"/>
    <lineage>
        <taxon>Bacteria</taxon>
        <taxon>Pseudomonadati</taxon>
        <taxon>Pseudomonadota</taxon>
        <taxon>Magnetococcia</taxon>
        <taxon>Magnetococcales</taxon>
        <taxon>Magnetococcaceae</taxon>
        <taxon>Magnetococcus</taxon>
    </lineage>
</organism>
<accession>A0A1S7LIZ8</accession>
<reference evidence="2" key="1">
    <citation type="submission" date="2015-04" db="EMBL/GenBank/DDBJ databases">
        <authorList>
            <person name="Syromyatnikov M.Y."/>
            <person name="Popov V.N."/>
        </authorList>
    </citation>
    <scope>NUCLEOTIDE SEQUENCE</scope>
    <source>
        <strain evidence="2">MO-1</strain>
    </source>
</reference>
<feature type="domain" description="Glycoside-hydrolase family GH114 TIM-barrel" evidence="1">
    <location>
        <begin position="30"/>
        <end position="318"/>
    </location>
</feature>
<dbReference type="InterPro" id="IPR016062">
    <property type="entry name" value="TM1410-rel"/>
</dbReference>
<dbReference type="EMBL" id="LO017727">
    <property type="protein sequence ID" value="CRH05766.1"/>
    <property type="molecule type" value="Genomic_DNA"/>
</dbReference>
<evidence type="ECO:0000313" key="2">
    <source>
        <dbReference type="EMBL" id="CRH05766.1"/>
    </source>
</evidence>
<dbReference type="PANTHER" id="PTHR35882">
    <property type="entry name" value="PELA"/>
    <property type="match status" value="1"/>
</dbReference>
<dbReference type="InterPro" id="IPR013785">
    <property type="entry name" value="Aldolase_TIM"/>
</dbReference>